<feature type="transmembrane region" description="Helical" evidence="2">
    <location>
        <begin position="249"/>
        <end position="270"/>
    </location>
</feature>
<feature type="transmembrane region" description="Helical" evidence="2">
    <location>
        <begin position="122"/>
        <end position="144"/>
    </location>
</feature>
<feature type="transmembrane region" description="Helical" evidence="2">
    <location>
        <begin position="192"/>
        <end position="211"/>
    </location>
</feature>
<dbReference type="PANTHER" id="PTHR14969:SF13">
    <property type="entry name" value="AT30094P"/>
    <property type="match status" value="1"/>
</dbReference>
<dbReference type="EMBL" id="QAOT01000002">
    <property type="protein sequence ID" value="PTR20514.1"/>
    <property type="molecule type" value="Genomic_DNA"/>
</dbReference>
<dbReference type="Pfam" id="PF01569">
    <property type="entry name" value="PAP2"/>
    <property type="match status" value="1"/>
</dbReference>
<feature type="transmembrane region" description="Helical" evidence="2">
    <location>
        <begin position="151"/>
        <end position="172"/>
    </location>
</feature>
<comment type="caution">
    <text evidence="4">The sequence shown here is derived from an EMBL/GenBank/DDBJ whole genome shotgun (WGS) entry which is preliminary data.</text>
</comment>
<keyword evidence="5" id="KW-1185">Reference proteome</keyword>
<evidence type="ECO:0000259" key="3">
    <source>
        <dbReference type="SMART" id="SM00014"/>
    </source>
</evidence>
<dbReference type="InterPro" id="IPR000326">
    <property type="entry name" value="PAP2/HPO"/>
</dbReference>
<dbReference type="Gene3D" id="1.20.144.10">
    <property type="entry name" value="Phosphatidic acid phosphatase type 2/haloperoxidase"/>
    <property type="match status" value="1"/>
</dbReference>
<dbReference type="InterPro" id="IPR036938">
    <property type="entry name" value="PAP2/HPO_sf"/>
</dbReference>
<gene>
    <name evidence="4" type="ORF">C8J28_102279</name>
</gene>
<dbReference type="AlphaFoldDB" id="A0A2T5KDM9"/>
<keyword evidence="2" id="KW-1133">Transmembrane helix</keyword>
<sequence>MRYGRGNAGRDASGGPFQPFDIRMRGRREPAPRRAASIAMTRRRQPAARAPFLRFGAWIERRTVTLLLAVFALGWAFAEIADLASGGGAHAFDETLLLLMRNPADPGDPLGPAWFEELARDVTALGGVGILGFVTLAVAGFLGLGGRWRTMWFVLIATGSGQLLSFAAKRLFDRPRPDLVPHETVIYTASFPSGHAMMAAVTYLTLAAVLARTQPLVRVKAHILGVAILLTVMIGLSRVYLGVHWPTDVLAGWTGGAAWALGCLTVARWLRRRRMIEPGEPGNDPSSTRVSPPEP</sequence>
<dbReference type="Proteomes" id="UP000244060">
    <property type="component" value="Unassembled WGS sequence"/>
</dbReference>
<reference evidence="4 5" key="1">
    <citation type="submission" date="2018-04" db="EMBL/GenBank/DDBJ databases">
        <title>Genomic Encyclopedia of Type Strains, Phase III (KMG-III): the genomes of soil and plant-associated and newly described type strains.</title>
        <authorList>
            <person name="Whitman W."/>
        </authorList>
    </citation>
    <scope>NUCLEOTIDE SEQUENCE [LARGE SCALE GENOMIC DNA]</scope>
    <source>
        <strain evidence="4 5">KA25</strain>
    </source>
</reference>
<dbReference type="SMART" id="SM00014">
    <property type="entry name" value="acidPPc"/>
    <property type="match status" value="1"/>
</dbReference>
<dbReference type="CDD" id="cd03392">
    <property type="entry name" value="PAP2_like_2"/>
    <property type="match status" value="1"/>
</dbReference>
<evidence type="ECO:0000256" key="2">
    <source>
        <dbReference type="SAM" id="Phobius"/>
    </source>
</evidence>
<accession>A0A2T5KDM9</accession>
<keyword evidence="2" id="KW-0472">Membrane</keyword>
<proteinExistence type="predicted"/>
<feature type="region of interest" description="Disordered" evidence="1">
    <location>
        <begin position="1"/>
        <end position="30"/>
    </location>
</feature>
<evidence type="ECO:0000256" key="1">
    <source>
        <dbReference type="SAM" id="MobiDB-lite"/>
    </source>
</evidence>
<dbReference type="SUPFAM" id="SSF48317">
    <property type="entry name" value="Acid phosphatase/Vanadium-dependent haloperoxidase"/>
    <property type="match status" value="1"/>
</dbReference>
<name>A0A2T5KDM9_9RHOB</name>
<organism evidence="4 5">
    <name type="scientific">Cereibacter azotoformans</name>
    <dbReference type="NCBI Taxonomy" id="43057"/>
    <lineage>
        <taxon>Bacteria</taxon>
        <taxon>Pseudomonadati</taxon>
        <taxon>Pseudomonadota</taxon>
        <taxon>Alphaproteobacteria</taxon>
        <taxon>Rhodobacterales</taxon>
        <taxon>Paracoccaceae</taxon>
        <taxon>Cereibacter</taxon>
    </lineage>
</organism>
<evidence type="ECO:0000313" key="5">
    <source>
        <dbReference type="Proteomes" id="UP000244060"/>
    </source>
</evidence>
<keyword evidence="2" id="KW-0812">Transmembrane</keyword>
<feature type="domain" description="Phosphatidic acid phosphatase type 2/haloperoxidase" evidence="3">
    <location>
        <begin position="150"/>
        <end position="264"/>
    </location>
</feature>
<feature type="transmembrane region" description="Helical" evidence="2">
    <location>
        <begin position="223"/>
        <end position="243"/>
    </location>
</feature>
<evidence type="ECO:0000313" key="4">
    <source>
        <dbReference type="EMBL" id="PTR20514.1"/>
    </source>
</evidence>
<protein>
    <submittedName>
        <fullName evidence="4">Undecaprenyl-diphosphatase</fullName>
    </submittedName>
</protein>
<dbReference type="PANTHER" id="PTHR14969">
    <property type="entry name" value="SPHINGOSINE-1-PHOSPHATE PHOSPHOHYDROLASE"/>
    <property type="match status" value="1"/>
</dbReference>